<reference evidence="12" key="5">
    <citation type="submission" date="2022-01" db="EMBL/GenBank/DDBJ databases">
        <title>Collection of gut derived symbiotic bacterial strains cultured from healthy donors.</title>
        <authorList>
            <person name="Lin H."/>
            <person name="Kohout C."/>
            <person name="Waligurski E."/>
            <person name="Pamer E.G."/>
        </authorList>
    </citation>
    <scope>NUCLEOTIDE SEQUENCE</scope>
    <source>
        <strain evidence="12">DFI.5.49</strain>
    </source>
</reference>
<evidence type="ECO:0000313" key="10">
    <source>
        <dbReference type="EMBL" id="CUO78253.1"/>
    </source>
</evidence>
<dbReference type="Proteomes" id="UP000737612">
    <property type="component" value="Unassembled WGS sequence"/>
</dbReference>
<proteinExistence type="inferred from homology"/>
<feature type="transmembrane region" description="Helical" evidence="8">
    <location>
        <begin position="171"/>
        <end position="191"/>
    </location>
</feature>
<evidence type="ECO:0000313" key="16">
    <source>
        <dbReference type="Proteomes" id="UP000768180"/>
    </source>
</evidence>
<comment type="subcellular location">
    <subcellularLocation>
        <location evidence="8">Cell membrane</location>
        <topology evidence="8">Multi-pass membrane protein</topology>
    </subcellularLocation>
    <subcellularLocation>
        <location evidence="1">Endomembrane system</location>
        <topology evidence="1">Multi-pass membrane protein</topology>
    </subcellularLocation>
</comment>
<dbReference type="EMBL" id="JAAITQ010000012">
    <property type="protein sequence ID" value="NSE16356.1"/>
    <property type="molecule type" value="Genomic_DNA"/>
</dbReference>
<evidence type="ECO:0000256" key="8">
    <source>
        <dbReference type="HAMAP-Rule" id="MF_00478"/>
    </source>
</evidence>
<dbReference type="InterPro" id="IPR010968">
    <property type="entry name" value="RnfE"/>
</dbReference>
<evidence type="ECO:0000256" key="7">
    <source>
        <dbReference type="ARBA" id="ARBA00023136"/>
    </source>
</evidence>
<evidence type="ECO:0000256" key="5">
    <source>
        <dbReference type="ARBA" id="ARBA00022982"/>
    </source>
</evidence>
<evidence type="ECO:0000256" key="2">
    <source>
        <dbReference type="ARBA" id="ARBA00022448"/>
    </source>
</evidence>
<evidence type="ECO:0000313" key="13">
    <source>
        <dbReference type="EMBL" id="NSE16356.1"/>
    </source>
</evidence>
<dbReference type="GO" id="GO:0022900">
    <property type="term" value="P:electron transport chain"/>
    <property type="evidence" value="ECO:0007669"/>
    <property type="project" value="UniProtKB-UniRule"/>
</dbReference>
<dbReference type="OrthoDB" id="9790976at2"/>
<feature type="transmembrane region" description="Helical" evidence="8">
    <location>
        <begin position="21"/>
        <end position="37"/>
    </location>
</feature>
<feature type="transmembrane region" description="Helical" evidence="8">
    <location>
        <begin position="95"/>
        <end position="117"/>
    </location>
</feature>
<dbReference type="Pfam" id="PF02508">
    <property type="entry name" value="Rnf-Nqr"/>
    <property type="match status" value="1"/>
</dbReference>
<evidence type="ECO:0000256" key="6">
    <source>
        <dbReference type="ARBA" id="ARBA00022989"/>
    </source>
</evidence>
<comment type="similarity">
    <text evidence="8">Belongs to the NqrDE/RnfAE family.</text>
</comment>
<reference evidence="13 16" key="2">
    <citation type="journal article" date="2020" name="Cell Host Microbe">
        <title>Functional and Genomic Variation between Human-Derived Isolates of Lachnospiraceae Reveals Inter- and Intra-Species Diversity.</title>
        <authorList>
            <person name="Sorbara M.T."/>
            <person name="Littmann E.R."/>
            <person name="Fontana E."/>
            <person name="Moody T.U."/>
            <person name="Kohout C.E."/>
            <person name="Gjonbalaj M."/>
            <person name="Eaton V."/>
            <person name="Seok R."/>
            <person name="Leiner I.M."/>
            <person name="Pamer E.G."/>
        </authorList>
    </citation>
    <scope>NUCLEOTIDE SEQUENCE [LARGE SCALE GENOMIC DNA]</scope>
    <source>
        <strain evidence="13 16">MSK.14.54</strain>
    </source>
</reference>
<comment type="function">
    <text evidence="8">Part of a membrane-bound complex that couples electron transfer with translocation of ions across the membrane.</text>
</comment>
<organism evidence="10 15">
    <name type="scientific">Fusicatenibacter saccharivorans</name>
    <dbReference type="NCBI Taxonomy" id="1150298"/>
    <lineage>
        <taxon>Bacteria</taxon>
        <taxon>Bacillati</taxon>
        <taxon>Bacillota</taxon>
        <taxon>Clostridia</taxon>
        <taxon>Lachnospirales</taxon>
        <taxon>Lachnospiraceae</taxon>
        <taxon>Fusicatenibacter</taxon>
    </lineage>
</organism>
<feature type="transmembrane region" description="Helical" evidence="8">
    <location>
        <begin position="73"/>
        <end position="89"/>
    </location>
</feature>
<keyword evidence="2 8" id="KW-0813">Transport</keyword>
<dbReference type="EMBL" id="CZAL01000002">
    <property type="protein sequence ID" value="CUO78253.1"/>
    <property type="molecule type" value="Genomic_DNA"/>
</dbReference>
<dbReference type="Proteomes" id="UP000095706">
    <property type="component" value="Unassembled WGS sequence"/>
</dbReference>
<keyword evidence="6 8" id="KW-1133">Transmembrane helix</keyword>
<evidence type="ECO:0000256" key="3">
    <source>
        <dbReference type="ARBA" id="ARBA00022692"/>
    </source>
</evidence>
<dbReference type="Proteomes" id="UP001199915">
    <property type="component" value="Unassembled WGS sequence"/>
</dbReference>
<dbReference type="AlphaFoldDB" id="A0A174Q9N0"/>
<dbReference type="NCBIfam" id="TIGR01948">
    <property type="entry name" value="rnfE"/>
    <property type="match status" value="1"/>
</dbReference>
<keyword evidence="5 8" id="KW-0249">Electron transport</keyword>
<comment type="subunit">
    <text evidence="8">The complex is composed of six subunits: RnfA, RnfB, RnfC, RnfD, RnfE and RnfG.</text>
</comment>
<dbReference type="GO" id="GO:0012505">
    <property type="term" value="C:endomembrane system"/>
    <property type="evidence" value="ECO:0007669"/>
    <property type="project" value="UniProtKB-SubCell"/>
</dbReference>
<evidence type="ECO:0000313" key="15">
    <source>
        <dbReference type="Proteomes" id="UP000095709"/>
    </source>
</evidence>
<dbReference type="GO" id="GO:0016491">
    <property type="term" value="F:oxidoreductase activity"/>
    <property type="evidence" value="ECO:0007669"/>
    <property type="project" value="UniProtKB-KW"/>
</dbReference>
<dbReference type="PIRSF" id="PIRSF006102">
    <property type="entry name" value="NQR_DE"/>
    <property type="match status" value="1"/>
</dbReference>
<dbReference type="HAMAP" id="MF_00478">
    <property type="entry name" value="RsxE_RnfE"/>
    <property type="match status" value="1"/>
</dbReference>
<keyword evidence="10" id="KW-0560">Oxidoreductase</keyword>
<dbReference type="PANTHER" id="PTHR30586:SF0">
    <property type="entry name" value="ION-TRANSLOCATING OXIDOREDUCTASE COMPLEX SUBUNIT E"/>
    <property type="match status" value="1"/>
</dbReference>
<dbReference type="EC" id="7.-.-.-" evidence="8"/>
<gene>
    <name evidence="10" type="primary">nqrD</name>
    <name evidence="8" type="synonym">rnfE</name>
    <name evidence="9" type="ORF">ERS852406_01670</name>
    <name evidence="10" type="ORF">ERS852498_00463</name>
    <name evidence="13" type="ORF">G5B05_08040</name>
    <name evidence="11" type="ORF">JTJ23_07855</name>
    <name evidence="12" type="ORF">L0N21_11620</name>
</gene>
<dbReference type="EMBL" id="JAFHBD010000032">
    <property type="protein sequence ID" value="MBN2953504.1"/>
    <property type="molecule type" value="Genomic_DNA"/>
</dbReference>
<keyword evidence="3 8" id="KW-0812">Transmembrane</keyword>
<reference evidence="11" key="4">
    <citation type="submission" date="2021-02" db="EMBL/GenBank/DDBJ databases">
        <title>Metagenome-assembled genomes from human diarrheal sample B26.</title>
        <authorList>
            <person name="Ateba T.P."/>
            <person name="Alayande K.A."/>
            <person name="Mwanza M."/>
        </authorList>
    </citation>
    <scope>NUCLEOTIDE SEQUENCE</scope>
    <source>
        <strain evidence="11">06WH</strain>
    </source>
</reference>
<evidence type="ECO:0000313" key="12">
    <source>
        <dbReference type="EMBL" id="MCG4766149.1"/>
    </source>
</evidence>
<keyword evidence="16" id="KW-1185">Reference proteome</keyword>
<name>A0A174Q9N0_9FIRM</name>
<dbReference type="PANTHER" id="PTHR30586">
    <property type="entry name" value="ELECTRON TRANSPORT COMPLEX PROTEIN RNFE"/>
    <property type="match status" value="1"/>
</dbReference>
<dbReference type="NCBIfam" id="NF009070">
    <property type="entry name" value="PRK12405.1"/>
    <property type="match status" value="1"/>
</dbReference>
<sequence>MRKDTPLERLYNGIIKENPTFVMMLGMCPTLAVTTSAKNGIGMGLATMVILTASNLMISLLRKIIPDGVRMPAYIVVVASFVTIVEFLMEGFIPALYSALGIYIPLIVVNCIILGRAEAYAGKHGPIPSLFDGIGMGLGFTVGLTLIGMFRELIGAGTLFGIQVMPSAYEPVNIFIMAPGAFLVLAMLVAVQNRIKRQKSEKTGKPAVPAEETGCMACANKAYCQAVKGKEEAK</sequence>
<keyword evidence="4 8" id="KW-1278">Translocase</keyword>
<feature type="transmembrane region" description="Helical" evidence="8">
    <location>
        <begin position="129"/>
        <end position="151"/>
    </location>
</feature>
<dbReference type="Proteomes" id="UP000768180">
    <property type="component" value="Unassembled WGS sequence"/>
</dbReference>
<dbReference type="STRING" id="1150298.ERS852406_01670"/>
<reference evidence="14 15" key="1">
    <citation type="submission" date="2015-09" db="EMBL/GenBank/DDBJ databases">
        <authorList>
            <consortium name="Pathogen Informatics"/>
        </authorList>
    </citation>
    <scope>NUCLEOTIDE SEQUENCE [LARGE SCALE GENOMIC DNA]</scope>
    <source>
        <strain evidence="9 14">2789STDY5608849</strain>
        <strain evidence="10 15">2789STDY5834885</strain>
    </source>
</reference>
<dbReference type="GO" id="GO:0005886">
    <property type="term" value="C:plasma membrane"/>
    <property type="evidence" value="ECO:0007669"/>
    <property type="project" value="UniProtKB-SubCell"/>
</dbReference>
<dbReference type="GeneID" id="79856306"/>
<dbReference type="EMBL" id="JAKNFS010000015">
    <property type="protein sequence ID" value="MCG4766149.1"/>
    <property type="molecule type" value="Genomic_DNA"/>
</dbReference>
<dbReference type="EMBL" id="CYYV01000007">
    <property type="protein sequence ID" value="CUO29674.1"/>
    <property type="molecule type" value="Genomic_DNA"/>
</dbReference>
<accession>A0A174Q9N0</accession>
<evidence type="ECO:0000313" key="9">
    <source>
        <dbReference type="EMBL" id="CUO29674.1"/>
    </source>
</evidence>
<protein>
    <recommendedName>
        <fullName evidence="8">Ion-translocating oxidoreductase complex subunit E</fullName>
        <ecNumber evidence="8">7.-.-.-</ecNumber>
    </recommendedName>
    <alternativeName>
        <fullName evidence="8">Rnf electron transport complex subunit E</fullName>
    </alternativeName>
</protein>
<evidence type="ECO:0000313" key="11">
    <source>
        <dbReference type="EMBL" id="MBN2953504.1"/>
    </source>
</evidence>
<evidence type="ECO:0000313" key="14">
    <source>
        <dbReference type="Proteomes" id="UP000095706"/>
    </source>
</evidence>
<evidence type="ECO:0000256" key="4">
    <source>
        <dbReference type="ARBA" id="ARBA00022967"/>
    </source>
</evidence>
<dbReference type="InterPro" id="IPR003667">
    <property type="entry name" value="NqrDE/RnfAE"/>
</dbReference>
<reference evidence="13" key="3">
    <citation type="submission" date="2020-02" db="EMBL/GenBank/DDBJ databases">
        <authorList>
            <person name="Littmann E."/>
            <person name="Sorbara M."/>
        </authorList>
    </citation>
    <scope>NUCLEOTIDE SEQUENCE</scope>
    <source>
        <strain evidence="13">MSK.14.54</strain>
    </source>
</reference>
<feature type="transmembrane region" description="Helical" evidence="8">
    <location>
        <begin position="43"/>
        <end position="61"/>
    </location>
</feature>
<keyword evidence="7 8" id="KW-0472">Membrane</keyword>
<dbReference type="Proteomes" id="UP000095709">
    <property type="component" value="Unassembled WGS sequence"/>
</dbReference>
<keyword evidence="8" id="KW-1003">Cell membrane</keyword>
<dbReference type="RefSeq" id="WP_022461369.1">
    <property type="nucleotide sequence ID" value="NZ_CABJFB010000002.1"/>
</dbReference>
<evidence type="ECO:0000256" key="1">
    <source>
        <dbReference type="ARBA" id="ARBA00004127"/>
    </source>
</evidence>